<dbReference type="AlphaFoldDB" id="L7VLW1"/>
<organism evidence="1 2">
    <name type="scientific">Thermoclostridium stercorarium (strain ATCC 35414 / DSM 8532 / NCIMB 11754)</name>
    <name type="common">Clostridium stercorarium</name>
    <dbReference type="NCBI Taxonomy" id="1121335"/>
    <lineage>
        <taxon>Bacteria</taxon>
        <taxon>Bacillati</taxon>
        <taxon>Bacillota</taxon>
        <taxon>Clostridia</taxon>
        <taxon>Eubacteriales</taxon>
        <taxon>Oscillospiraceae</taxon>
        <taxon>Thermoclostridium</taxon>
    </lineage>
</organism>
<sequence length="39" mass="4227">MSAYANLYIKTPTLKRFSCIFSFTCAGLFAGSAQYGISP</sequence>
<reference evidence="1 2" key="1">
    <citation type="journal article" date="2013" name="Genome Announc.">
        <title>Complete genome sequence of Clostridium stercorarium subsp. stercorarium strain DSM 8532, a thermophilic degrader of plant cell wall fibers.</title>
        <authorList>
            <person name="Poehlein A."/>
            <person name="Zverlov V.V."/>
            <person name="Daniel R."/>
            <person name="Schwarz W.H."/>
            <person name="Liebl W."/>
        </authorList>
    </citation>
    <scope>NUCLEOTIDE SEQUENCE [LARGE SCALE GENOMIC DNA]</scope>
    <source>
        <strain evidence="2">ATCC 35414 / DSM 8532 / NCIMB 11754</strain>
    </source>
</reference>
<gene>
    <name evidence="1" type="ordered locus">Cst_c22030</name>
</gene>
<dbReference type="EMBL" id="CP004044">
    <property type="protein sequence ID" value="AGC69165.1"/>
    <property type="molecule type" value="Genomic_DNA"/>
</dbReference>
<name>L7VLW1_THES1</name>
<dbReference type="STRING" id="1121335.Cst_c22030"/>
<dbReference type="Proteomes" id="UP000011220">
    <property type="component" value="Chromosome"/>
</dbReference>
<protein>
    <submittedName>
        <fullName evidence="1">Uncharacterized protein</fullName>
    </submittedName>
</protein>
<dbReference type="PATRIC" id="fig|1121335.3.peg.2208"/>
<dbReference type="KEGG" id="css:Cst_c22030"/>
<evidence type="ECO:0000313" key="1">
    <source>
        <dbReference type="EMBL" id="AGC69165.1"/>
    </source>
</evidence>
<keyword evidence="2" id="KW-1185">Reference proteome</keyword>
<evidence type="ECO:0000313" key="2">
    <source>
        <dbReference type="Proteomes" id="UP000011220"/>
    </source>
</evidence>
<accession>L7VLW1</accession>
<proteinExistence type="predicted"/>